<evidence type="ECO:0000313" key="6">
    <source>
        <dbReference type="Proteomes" id="UP000325785"/>
    </source>
</evidence>
<organism evidence="3 5">
    <name type="scientific">Roseovarius indicus</name>
    <dbReference type="NCBI Taxonomy" id="540747"/>
    <lineage>
        <taxon>Bacteria</taxon>
        <taxon>Pseudomonadati</taxon>
        <taxon>Pseudomonadota</taxon>
        <taxon>Alphaproteobacteria</taxon>
        <taxon>Rhodobacterales</taxon>
        <taxon>Roseobacteraceae</taxon>
        <taxon>Roseovarius</taxon>
    </lineage>
</organism>
<evidence type="ECO:0000313" key="5">
    <source>
        <dbReference type="Proteomes" id="UP000051401"/>
    </source>
</evidence>
<dbReference type="AlphaFoldDB" id="A0A0T5P7G7"/>
<dbReference type="Proteomes" id="UP000325785">
    <property type="component" value="Chromosome"/>
</dbReference>
<dbReference type="InterPro" id="IPR023366">
    <property type="entry name" value="ATP_synth_asu-like_sf"/>
</dbReference>
<feature type="domain" description="Lumazine-binding" evidence="2">
    <location>
        <begin position="1"/>
        <end position="57"/>
    </location>
</feature>
<feature type="repeat" description="Lumazine-binding" evidence="1">
    <location>
        <begin position="1"/>
        <end position="57"/>
    </location>
</feature>
<dbReference type="STRING" id="540747.SAMN04488031_10888"/>
<accession>A0A0T5P7G7</accession>
<dbReference type="Gene3D" id="2.40.30.20">
    <property type="match status" value="1"/>
</dbReference>
<evidence type="ECO:0000259" key="2">
    <source>
        <dbReference type="PROSITE" id="PS51177"/>
    </source>
</evidence>
<evidence type="ECO:0000313" key="4">
    <source>
        <dbReference type="EMBL" id="QEW27690.1"/>
    </source>
</evidence>
<reference evidence="3 5" key="1">
    <citation type="submission" date="2015-04" db="EMBL/GenBank/DDBJ databases">
        <title>The draft genome sequence of Roseovarius indicus B108T.</title>
        <authorList>
            <person name="Li G."/>
            <person name="Lai Q."/>
            <person name="Shao Z."/>
            <person name="Yan P."/>
        </authorList>
    </citation>
    <scope>NUCLEOTIDE SEQUENCE [LARGE SCALE GENOMIC DNA]</scope>
    <source>
        <strain evidence="3 5">B108</strain>
    </source>
</reference>
<gene>
    <name evidence="4" type="ORF">RIdsm_03508</name>
    <name evidence="3" type="ORF">XM52_14635</name>
</gene>
<protein>
    <submittedName>
        <fullName evidence="4">Riboflavin synthase subunit alpha</fullName>
    </submittedName>
</protein>
<dbReference type="EMBL" id="CP031598">
    <property type="protein sequence ID" value="QEW27690.1"/>
    <property type="molecule type" value="Genomic_DNA"/>
</dbReference>
<dbReference type="PROSITE" id="PS51177">
    <property type="entry name" value="LUMAZINE_BIND"/>
    <property type="match status" value="1"/>
</dbReference>
<evidence type="ECO:0000313" key="3">
    <source>
        <dbReference type="EMBL" id="KRS17289.1"/>
    </source>
</evidence>
<dbReference type="InterPro" id="IPR017938">
    <property type="entry name" value="Riboflavin_synthase-like_b-brl"/>
</dbReference>
<keyword evidence="5" id="KW-1185">Reference proteome</keyword>
<dbReference type="OrthoDB" id="9788537at2"/>
<dbReference type="SUPFAM" id="SSF63380">
    <property type="entry name" value="Riboflavin synthase domain-like"/>
    <property type="match status" value="1"/>
</dbReference>
<dbReference type="Proteomes" id="UP000051401">
    <property type="component" value="Unassembled WGS sequence"/>
</dbReference>
<dbReference type="KEGG" id="rid:RIdsm_03508"/>
<proteinExistence type="predicted"/>
<dbReference type="InterPro" id="IPR026017">
    <property type="entry name" value="Lumazine-bd_dom"/>
</dbReference>
<evidence type="ECO:0000256" key="1">
    <source>
        <dbReference type="PROSITE-ProRule" id="PRU00524"/>
    </source>
</evidence>
<dbReference type="EMBL" id="LAXI01000008">
    <property type="protein sequence ID" value="KRS17289.1"/>
    <property type="molecule type" value="Genomic_DNA"/>
</dbReference>
<dbReference type="RefSeq" id="WP_057816882.1">
    <property type="nucleotide sequence ID" value="NZ_FOMY01000008.1"/>
</dbReference>
<name>A0A0T5P7G7_9RHOB</name>
<dbReference type="PATRIC" id="fig|540747.5.peg.5995"/>
<reference evidence="4 6" key="2">
    <citation type="submission" date="2018-08" db="EMBL/GenBank/DDBJ databases">
        <title>Genetic Globetrotter - A new plasmid hitch-hiking vast phylogenetic and geographic distances.</title>
        <authorList>
            <person name="Vollmers J."/>
            <person name="Petersen J."/>
        </authorList>
    </citation>
    <scope>NUCLEOTIDE SEQUENCE [LARGE SCALE GENOMIC DNA]</scope>
    <source>
        <strain evidence="4 6">DSM 26383</strain>
    </source>
</reference>
<sequence length="62" mass="6509">MGAGLKPGLRAVSGIGRGFGINAMPHTREVTIWGDVSVGDRVNLEGDTMARYVARLQQVVAG</sequence>